<protein>
    <recommendedName>
        <fullName evidence="2">Prophage minor tail protein Z (GPZ)</fullName>
    </recommendedName>
</protein>
<reference evidence="1" key="1">
    <citation type="submission" date="2019-02" db="EMBL/GenBank/DDBJ databases">
        <authorList>
            <person name="Gruber-Vodicka R. H."/>
            <person name="Seah K. B. B."/>
        </authorList>
    </citation>
    <scope>NUCLEOTIDE SEQUENCE</scope>
    <source>
        <strain evidence="1">BECK_BZ106</strain>
    </source>
</reference>
<dbReference type="AlphaFoldDB" id="A0A450TJI2"/>
<name>A0A450TJI2_9GAMM</name>
<sequence>MITLSLDPVVEELTVGLDRLSRKIQTAIKRAVRKLILWVRRQMLQQASRMTGVPQKEIVRHRRIHLDIKGMEGTVWLGTSPLPLHLAGRVNWSPVSAGATVAGRQYAGAFYRNVYGGGPKVWIRSNRNLQEGHPTYHGKRRYRPFSHALSHGRFPVELLGTEMDELEDEIARRLERRAKIRFREILEQELNYALNHERAG</sequence>
<organism evidence="1">
    <name type="scientific">Candidatus Kentrum sp. FW</name>
    <dbReference type="NCBI Taxonomy" id="2126338"/>
    <lineage>
        <taxon>Bacteria</taxon>
        <taxon>Pseudomonadati</taxon>
        <taxon>Pseudomonadota</taxon>
        <taxon>Gammaproteobacteria</taxon>
        <taxon>Candidatus Kentrum</taxon>
    </lineage>
</organism>
<proteinExistence type="predicted"/>
<evidence type="ECO:0000313" key="1">
    <source>
        <dbReference type="EMBL" id="VFJ67584.1"/>
    </source>
</evidence>
<accession>A0A450TJI2</accession>
<gene>
    <name evidence="1" type="ORF">BECKFW1821B_GA0114236_11327</name>
</gene>
<dbReference type="EMBL" id="CAADFD010000132">
    <property type="protein sequence ID" value="VFJ67584.1"/>
    <property type="molecule type" value="Genomic_DNA"/>
</dbReference>
<evidence type="ECO:0008006" key="2">
    <source>
        <dbReference type="Google" id="ProtNLM"/>
    </source>
</evidence>